<dbReference type="Gene3D" id="2.80.10.50">
    <property type="match status" value="1"/>
</dbReference>
<feature type="domain" description="MIR" evidence="4">
    <location>
        <begin position="1"/>
        <end position="43"/>
    </location>
</feature>
<dbReference type="EMBL" id="HG996471">
    <property type="protein sequence ID" value="CAG1845381.1"/>
    <property type="molecule type" value="Genomic_DNA"/>
</dbReference>
<dbReference type="PANTHER" id="PTHR46809:SF5">
    <property type="entry name" value="OS08G0440500 PROTEIN"/>
    <property type="match status" value="1"/>
</dbReference>
<evidence type="ECO:0000256" key="2">
    <source>
        <dbReference type="ARBA" id="ARBA00022737"/>
    </source>
</evidence>
<sequence>MHEKAKCRLHSHDVPYGSGSGQQSVTGSPDVDDSNSCWVISRANLMPSKSGPGIWYAKLTVVKTQFWATQCNLNHGSYSFYGGMLETICFGGDDGSDTGHFWRLEIEGSGKTWRTRE</sequence>
<dbReference type="InterPro" id="IPR016093">
    <property type="entry name" value="MIR_motif"/>
</dbReference>
<evidence type="ECO:0000313" key="5">
    <source>
        <dbReference type="EMBL" id="CAG1845381.1"/>
    </source>
</evidence>
<proteinExistence type="predicted"/>
<feature type="region of interest" description="Disordered" evidence="3">
    <location>
        <begin position="11"/>
        <end position="32"/>
    </location>
</feature>
<dbReference type="Proteomes" id="UP000012960">
    <property type="component" value="Unplaced"/>
</dbReference>
<organism evidence="6 7">
    <name type="scientific">Musa acuminata subsp. malaccensis</name>
    <name type="common">Wild banana</name>
    <name type="synonym">Musa malaccensis</name>
    <dbReference type="NCBI Taxonomy" id="214687"/>
    <lineage>
        <taxon>Eukaryota</taxon>
        <taxon>Viridiplantae</taxon>
        <taxon>Streptophyta</taxon>
        <taxon>Embryophyta</taxon>
        <taxon>Tracheophyta</taxon>
        <taxon>Spermatophyta</taxon>
        <taxon>Magnoliopsida</taxon>
        <taxon>Liliopsida</taxon>
        <taxon>Zingiberales</taxon>
        <taxon>Musaceae</taxon>
        <taxon>Musa</taxon>
    </lineage>
</organism>
<dbReference type="PANTHER" id="PTHR46809">
    <property type="entry name" value="STROMAL CELL-DERIVED FACTOR 2-LIKE PROTEIN"/>
    <property type="match status" value="1"/>
</dbReference>
<dbReference type="InterPro" id="IPR036300">
    <property type="entry name" value="MIR_dom_sf"/>
</dbReference>
<evidence type="ECO:0000256" key="3">
    <source>
        <dbReference type="SAM" id="MobiDB-lite"/>
    </source>
</evidence>
<evidence type="ECO:0000313" key="6">
    <source>
        <dbReference type="EnsemblPlants" id="Ma06_p05600.1"/>
    </source>
</evidence>
<dbReference type="Gramene" id="Ma06_t05600.1">
    <property type="protein sequence ID" value="Ma06_p05600.1"/>
    <property type="gene ID" value="Ma06_g05600"/>
</dbReference>
<evidence type="ECO:0000256" key="1">
    <source>
        <dbReference type="ARBA" id="ARBA00022729"/>
    </source>
</evidence>
<reference evidence="5" key="1">
    <citation type="submission" date="2021-03" db="EMBL/GenBank/DDBJ databases">
        <authorList>
            <consortium name="Genoscope - CEA"/>
            <person name="William W."/>
        </authorList>
    </citation>
    <scope>NUCLEOTIDE SEQUENCE</scope>
    <source>
        <strain evidence="5">Doubled-haploid Pahang</strain>
    </source>
</reference>
<dbReference type="SUPFAM" id="SSF82109">
    <property type="entry name" value="MIR domain"/>
    <property type="match status" value="1"/>
</dbReference>
<reference evidence="6" key="2">
    <citation type="submission" date="2021-05" db="UniProtKB">
        <authorList>
            <consortium name="EnsemblPlants"/>
        </authorList>
    </citation>
    <scope>IDENTIFICATION</scope>
    <source>
        <strain evidence="6">subsp. malaccensis</strain>
    </source>
</reference>
<accession>A0A804JD14</accession>
<dbReference type="AlphaFoldDB" id="A0A804JD14"/>
<evidence type="ECO:0000313" key="7">
    <source>
        <dbReference type="Proteomes" id="UP000012960"/>
    </source>
</evidence>
<keyword evidence="1" id="KW-0732">Signal</keyword>
<dbReference type="PROSITE" id="PS50919">
    <property type="entry name" value="MIR"/>
    <property type="match status" value="1"/>
</dbReference>
<protein>
    <submittedName>
        <fullName evidence="5">(wild Malaysian banana) hypothetical protein</fullName>
    </submittedName>
</protein>
<name>A0A804JD14_MUSAM</name>
<dbReference type="InParanoid" id="A0A804JD14"/>
<keyword evidence="2" id="KW-0677">Repeat</keyword>
<gene>
    <name evidence="5" type="ORF">GSMUA_151760.1</name>
</gene>
<evidence type="ECO:0000259" key="4">
    <source>
        <dbReference type="PROSITE" id="PS50919"/>
    </source>
</evidence>
<keyword evidence="7" id="KW-1185">Reference proteome</keyword>
<dbReference type="EnsemblPlants" id="Ma06_t05600.1">
    <property type="protein sequence ID" value="Ma06_p05600.1"/>
    <property type="gene ID" value="Ma06_g05600"/>
</dbReference>